<reference evidence="2 3" key="1">
    <citation type="journal article" date="2021" name="Nat. Commun.">
        <title>Isolation of a member of the candidate phylum Atribacteria reveals a unique cell membrane structure.</title>
        <authorList>
            <person name="Taiki K."/>
            <person name="Nobu M.K."/>
            <person name="Kusada H."/>
            <person name="Meng X.-Y."/>
            <person name="Hosoki N."/>
            <person name="Uematsu K."/>
            <person name="Yoshioka H."/>
            <person name="Kamagata Y."/>
            <person name="Tamaki H."/>
        </authorList>
    </citation>
    <scope>NUCLEOTIDE SEQUENCE [LARGE SCALE GENOMIC DNA]</scope>
    <source>
        <strain evidence="2 3">RT761</strain>
    </source>
</reference>
<dbReference type="InterPro" id="IPR038071">
    <property type="entry name" value="UROD/MetE-like_sf"/>
</dbReference>
<dbReference type="SUPFAM" id="SSF51726">
    <property type="entry name" value="UROD/MetE-like"/>
    <property type="match status" value="1"/>
</dbReference>
<evidence type="ECO:0000259" key="1">
    <source>
        <dbReference type="Pfam" id="PF01208"/>
    </source>
</evidence>
<accession>A0A7T1AKV3</accession>
<proteinExistence type="predicted"/>
<dbReference type="PANTHER" id="PTHR47099">
    <property type="entry name" value="METHYLCOBAMIDE:COM METHYLTRANSFERASE MTBA"/>
    <property type="match status" value="1"/>
</dbReference>
<gene>
    <name evidence="2" type="ORF">RT761_00994</name>
</gene>
<dbReference type="Gene3D" id="3.20.20.210">
    <property type="match status" value="1"/>
</dbReference>
<evidence type="ECO:0000313" key="3">
    <source>
        <dbReference type="Proteomes" id="UP000594463"/>
    </source>
</evidence>
<organism evidence="2 3">
    <name type="scientific">Atribacter laminatus</name>
    <dbReference type="NCBI Taxonomy" id="2847778"/>
    <lineage>
        <taxon>Bacteria</taxon>
        <taxon>Pseudomonadati</taxon>
        <taxon>Atribacterota</taxon>
        <taxon>Atribacteria</taxon>
        <taxon>Atribacterales</taxon>
        <taxon>Atribacteraceae</taxon>
        <taxon>Atribacter</taxon>
    </lineage>
</organism>
<dbReference type="RefSeq" id="WP_218112964.1">
    <property type="nucleotide sequence ID" value="NZ_CP065383.1"/>
</dbReference>
<dbReference type="EMBL" id="CP065383">
    <property type="protein sequence ID" value="QPM67782.1"/>
    <property type="molecule type" value="Genomic_DNA"/>
</dbReference>
<dbReference type="Pfam" id="PF01208">
    <property type="entry name" value="URO-D"/>
    <property type="match status" value="1"/>
</dbReference>
<dbReference type="GO" id="GO:0004853">
    <property type="term" value="F:uroporphyrinogen decarboxylase activity"/>
    <property type="evidence" value="ECO:0007669"/>
    <property type="project" value="InterPro"/>
</dbReference>
<sequence length="347" mass="40519">MTKKERVNHAIHHRRSDRLPHQIDFTWRMKKEFLSHFQIQEKELPELLGNHFLYIDTHKKVKLDEEKGTDYDVFGVGWDLVKSEGYLPCFHPLTDWNNFHSFQFPDPQNPILYQDFFPLQDGQKKEYFILSTQGWVLMERAWLLRGFENFMIDLIDNRTELERLLDLITDYQIEVLRHLIQLGVDGIYTGDDYGTQRGLLIARKTWQDLLKPRLRRIWDVAKKEGIPVFHHSCGNVLDILDDMVEIGLNVLIPVQPQAMDIQLLQNRFGDHLTFMGGISTQKTLPFGTPTDVQSEVRKCIEVLGSKNNYVISASHEIGSDCPMNNLIAFFHEMKKTNGSDIPLLEKL</sequence>
<evidence type="ECO:0000313" key="2">
    <source>
        <dbReference type="EMBL" id="QPM67782.1"/>
    </source>
</evidence>
<dbReference type="InterPro" id="IPR000257">
    <property type="entry name" value="Uroporphyrinogen_deCOase"/>
</dbReference>
<feature type="domain" description="Uroporphyrinogen decarboxylase (URO-D)" evidence="1">
    <location>
        <begin position="145"/>
        <end position="335"/>
    </location>
</feature>
<protein>
    <recommendedName>
        <fullName evidence="1">Uroporphyrinogen decarboxylase (URO-D) domain-containing protein</fullName>
    </recommendedName>
</protein>
<dbReference type="Proteomes" id="UP000594463">
    <property type="component" value="Chromosome"/>
</dbReference>
<dbReference type="GO" id="GO:0006779">
    <property type="term" value="P:porphyrin-containing compound biosynthetic process"/>
    <property type="evidence" value="ECO:0007669"/>
    <property type="project" value="InterPro"/>
</dbReference>
<keyword evidence="3" id="KW-1185">Reference proteome</keyword>
<dbReference type="KEGG" id="alam:RT761_00994"/>
<dbReference type="InterPro" id="IPR052024">
    <property type="entry name" value="Methanogen_methyltrans"/>
</dbReference>
<dbReference type="PANTHER" id="PTHR47099:SF1">
    <property type="entry name" value="METHYLCOBAMIDE:COM METHYLTRANSFERASE MTBA"/>
    <property type="match status" value="1"/>
</dbReference>
<dbReference type="AlphaFoldDB" id="A0A7T1AKV3"/>
<name>A0A7T1AKV3_ATRLM</name>